<dbReference type="CDD" id="cd08507">
    <property type="entry name" value="PBP2_SgrR_like"/>
    <property type="match status" value="1"/>
</dbReference>
<dbReference type="Gene3D" id="3.40.190.10">
    <property type="entry name" value="Periplasmic binding protein-like II"/>
    <property type="match status" value="1"/>
</dbReference>
<name>C2XVD4_BACMY</name>
<organism evidence="4">
    <name type="scientific">Bacillus mycoides</name>
    <dbReference type="NCBI Taxonomy" id="1405"/>
    <lineage>
        <taxon>Bacteria</taxon>
        <taxon>Bacillati</taxon>
        <taxon>Bacillota</taxon>
        <taxon>Bacilli</taxon>
        <taxon>Bacillales</taxon>
        <taxon>Bacillaceae</taxon>
        <taxon>Bacillus</taxon>
        <taxon>Bacillus cereus group</taxon>
    </lineage>
</organism>
<evidence type="ECO:0000256" key="1">
    <source>
        <dbReference type="ARBA" id="ARBA00023125"/>
    </source>
</evidence>
<evidence type="ECO:0000259" key="2">
    <source>
        <dbReference type="Pfam" id="PF00496"/>
    </source>
</evidence>
<feature type="domain" description="Solute-binding protein family 5" evidence="2">
    <location>
        <begin position="204"/>
        <end position="425"/>
    </location>
</feature>
<dbReference type="InterPro" id="IPR039424">
    <property type="entry name" value="SBP_5"/>
</dbReference>
<dbReference type="InterPro" id="IPR025370">
    <property type="entry name" value="SgrR_HTH_N"/>
</dbReference>
<dbReference type="GO" id="GO:0015833">
    <property type="term" value="P:peptide transport"/>
    <property type="evidence" value="ECO:0007669"/>
    <property type="project" value="TreeGrafter"/>
</dbReference>
<dbReference type="HOGENOM" id="CLU_017028_12_4_9"/>
<dbReference type="Gene3D" id="3.10.105.10">
    <property type="entry name" value="Dipeptide-binding Protein, Domain 3"/>
    <property type="match status" value="1"/>
</dbReference>
<evidence type="ECO:0000259" key="3">
    <source>
        <dbReference type="Pfam" id="PF12793"/>
    </source>
</evidence>
<dbReference type="GO" id="GO:1904680">
    <property type="term" value="F:peptide transmembrane transporter activity"/>
    <property type="evidence" value="ECO:0007669"/>
    <property type="project" value="TreeGrafter"/>
</dbReference>
<dbReference type="Gene3D" id="3.90.76.10">
    <property type="entry name" value="Dipeptide-binding Protein, Domain 1"/>
    <property type="match status" value="1"/>
</dbReference>
<sequence length="603" mass="71697">MIRWKLEMKKGRMKEEDFSSFRGRFMTILEQYMHLWLQYGKGRSEGEQLEITIQNISETLFCTERNSKLIIKKLEEASWIMWFPGRGRGNRSKVLFQKHPLLLILERGKEITKQGDVKSGIAFIERYSSYFPSLQPQFQTWIDSIFGYQVERTSQGRRDVLRLQVQMNLDIALDPVYATMRSECHMVKHIYDTLVYVDGSTNNVEPRLAFYWEYDDQKHIWTFYLRKGVQFHNRKEFTAYDVVHTFERFLKAKNNPHAWMLQHVESLHILDDYIVQIRLSTDNKLFLHALSAEQCSIISEDGKGNLIGTGPFRLCENNEDVFVLEAHDFYFRERSFLDRIELWNVEHSVNTCDILAKAHYNNIEKYHKELTRLESNVTYITLNTAKEGPMQNTMFRKALYKIIHSHALIEELQGARGEIAEELVLTKDDTLHIKEDIYTLIKESSYRNETLRLYTFTEQDHVEDSYWIQNECAKYGVTIEVVLLETKELLQTSTIQKADIMHDSATISERIEESLLYMFLTKNSFIHQHSNIKFNEVLQPYFTEKQLERRMTLLRDTEDTLLREIHIIPLYRNKQRVSSHEKIQNIMINSQGWIDFYDIWFKA</sequence>
<dbReference type="Proteomes" id="UP000001753">
    <property type="component" value="Chromosome"/>
</dbReference>
<dbReference type="Pfam" id="PF00496">
    <property type="entry name" value="SBP_bac_5"/>
    <property type="match status" value="1"/>
</dbReference>
<dbReference type="InterPro" id="IPR000914">
    <property type="entry name" value="SBP_5_dom"/>
</dbReference>
<dbReference type="EMBL" id="ACMP01000078">
    <property type="protein sequence ID" value="EEL70362.1"/>
    <property type="molecule type" value="Genomic_DNA"/>
</dbReference>
<dbReference type="AlphaFoldDB" id="C2XVD4"/>
<dbReference type="SUPFAM" id="SSF53850">
    <property type="entry name" value="Periplasmic binding protein-like II"/>
    <property type="match status" value="1"/>
</dbReference>
<reference evidence="4" key="1">
    <citation type="journal article" date="2012" name="Genome Res.">
        <title>Genomic characterization of the Bacillus cereus sensu lato species: Backdrop to the evolution of Bacillus anthracis.</title>
        <authorList>
            <person name="Zwick M.E."/>
            <person name="Joseph S.J."/>
            <person name="Didelot X."/>
            <person name="Chen P.E."/>
            <person name="Bishop-Lilly K.A."/>
            <person name="Stewart A.C."/>
            <person name="Willner K."/>
            <person name="Nolan N."/>
            <person name="Lentz S."/>
            <person name="Thomason M.K."/>
            <person name="Sozhamannan S."/>
            <person name="Mateczun A.J."/>
            <person name="Du L."/>
            <person name="Read T.D."/>
        </authorList>
    </citation>
    <scope>NUCLEOTIDE SEQUENCE [LARGE SCALE GENOMIC DNA]</scope>
    <source>
        <strain evidence="4">AH603</strain>
    </source>
</reference>
<dbReference type="PANTHER" id="PTHR30290">
    <property type="entry name" value="PERIPLASMIC BINDING COMPONENT OF ABC TRANSPORTER"/>
    <property type="match status" value="1"/>
</dbReference>
<evidence type="ECO:0000313" key="4">
    <source>
        <dbReference type="EMBL" id="EEL70362.1"/>
    </source>
</evidence>
<dbReference type="GO" id="GO:0003677">
    <property type="term" value="F:DNA binding"/>
    <property type="evidence" value="ECO:0007669"/>
    <property type="project" value="UniProtKB-KW"/>
</dbReference>
<dbReference type="PANTHER" id="PTHR30290:SF72">
    <property type="entry name" value="HTH-TYPE TRANSCRIPTIONAL REGULATOR SGRR"/>
    <property type="match status" value="1"/>
</dbReference>
<comment type="caution">
    <text evidence="4">The sequence shown here is derived from an EMBL/GenBank/DDBJ whole genome shotgun (WGS) entry which is preliminary data.</text>
</comment>
<keyword evidence="1" id="KW-0238">DNA-binding</keyword>
<gene>
    <name evidence="4" type="ORF">bcere0026_26600</name>
</gene>
<dbReference type="Pfam" id="PF12793">
    <property type="entry name" value="SgrR_N"/>
    <property type="match status" value="1"/>
</dbReference>
<accession>C2XVD4</accession>
<protein>
    <submittedName>
        <fullName evidence="4">Oligopeptide-binding protein oppA</fullName>
    </submittedName>
</protein>
<feature type="domain" description="Transcriptional regulator SgrR N-terminal HTH" evidence="3">
    <location>
        <begin position="29"/>
        <end position="125"/>
    </location>
</feature>
<proteinExistence type="predicted"/>